<feature type="binding site" evidence="8">
    <location>
        <position position="5"/>
    </location>
    <ligand>
        <name>Mg(2+)</name>
        <dbReference type="ChEBI" id="CHEBI:18420"/>
    </ligand>
</feature>
<reference evidence="10" key="2">
    <citation type="submission" date="2023-07" db="EMBL/GenBank/DDBJ databases">
        <authorList>
            <person name="Sun H."/>
        </authorList>
    </citation>
    <scope>NUCLEOTIDE SEQUENCE</scope>
    <source>
        <strain evidence="10">05753</strain>
    </source>
</reference>
<evidence type="ECO:0000256" key="2">
    <source>
        <dbReference type="ARBA" id="ARBA00022649"/>
    </source>
</evidence>
<accession>A0ABT8SWK6</accession>
<dbReference type="HAMAP" id="MF_00265">
    <property type="entry name" value="VapC_Nob1"/>
    <property type="match status" value="1"/>
</dbReference>
<keyword evidence="4 8" id="KW-0479">Metal-binding</keyword>
<comment type="function">
    <text evidence="8">Toxic component of a toxin-antitoxin (TA) system. An RNase.</text>
</comment>
<evidence type="ECO:0000313" key="10">
    <source>
        <dbReference type="EMBL" id="MDO1582263.1"/>
    </source>
</evidence>
<keyword evidence="5 8" id="KW-0378">Hydrolase</keyword>
<dbReference type="PANTHER" id="PTHR33653:SF1">
    <property type="entry name" value="RIBONUCLEASE VAPC2"/>
    <property type="match status" value="1"/>
</dbReference>
<evidence type="ECO:0000256" key="5">
    <source>
        <dbReference type="ARBA" id="ARBA00022801"/>
    </source>
</evidence>
<dbReference type="CDD" id="cd09871">
    <property type="entry name" value="PIN_MtVapC28-VapC30-like"/>
    <property type="match status" value="1"/>
</dbReference>
<evidence type="ECO:0000256" key="1">
    <source>
        <dbReference type="ARBA" id="ARBA00001946"/>
    </source>
</evidence>
<dbReference type="PANTHER" id="PTHR33653">
    <property type="entry name" value="RIBONUCLEASE VAPC2"/>
    <property type="match status" value="1"/>
</dbReference>
<gene>
    <name evidence="8" type="primary">vapC</name>
    <name evidence="10" type="ORF">Q2T52_09150</name>
</gene>
<dbReference type="EC" id="3.1.-.-" evidence="8"/>
<evidence type="ECO:0000256" key="4">
    <source>
        <dbReference type="ARBA" id="ARBA00022723"/>
    </source>
</evidence>
<comment type="cofactor">
    <cofactor evidence="1 8">
        <name>Mg(2+)</name>
        <dbReference type="ChEBI" id="CHEBI:18420"/>
    </cofactor>
</comment>
<keyword evidence="3 8" id="KW-0540">Nuclease</keyword>
<dbReference type="InterPro" id="IPR022907">
    <property type="entry name" value="VapC_family"/>
</dbReference>
<evidence type="ECO:0000256" key="7">
    <source>
        <dbReference type="ARBA" id="ARBA00038093"/>
    </source>
</evidence>
<keyword evidence="8" id="KW-0800">Toxin</keyword>
<evidence type="ECO:0000256" key="6">
    <source>
        <dbReference type="ARBA" id="ARBA00022842"/>
    </source>
</evidence>
<feature type="binding site" evidence="8">
    <location>
        <position position="116"/>
    </location>
    <ligand>
        <name>Mg(2+)</name>
        <dbReference type="ChEBI" id="CHEBI:18420"/>
    </ligand>
</feature>
<name>A0ABT8SWK6_9HYPH</name>
<evidence type="ECO:0000313" key="11">
    <source>
        <dbReference type="Proteomes" id="UP001169006"/>
    </source>
</evidence>
<reference evidence="10" key="1">
    <citation type="journal article" date="2015" name="Int. J. Syst. Evol. Microbiol.">
        <title>Rhizobium oryzicola sp. nov., potential plant-growth-promoting endophytic bacteria isolated from rice roots.</title>
        <authorList>
            <person name="Zhang X.X."/>
            <person name="Gao J.S."/>
            <person name="Cao Y.H."/>
            <person name="Sheirdil R.A."/>
            <person name="Wang X.C."/>
            <person name="Zhang L."/>
        </authorList>
    </citation>
    <scope>NUCLEOTIDE SEQUENCE</scope>
    <source>
        <strain evidence="10">05753</strain>
    </source>
</reference>
<sequence>MAFIDASVIVAILKPEPDAEDLITFLEHVEGPLHVSPLVRMEASLSLARAKSEELGQPIKSNPDIAKRAALAVDQFIEALSAQEMPITPQIGVAAREAAQLFGKASGHPAKLNMGDCFAYACAKVAGMPLVFKGEDFVHTDIEQLL</sequence>
<evidence type="ECO:0000256" key="3">
    <source>
        <dbReference type="ARBA" id="ARBA00022722"/>
    </source>
</evidence>
<comment type="caution">
    <text evidence="10">The sequence shown here is derived from an EMBL/GenBank/DDBJ whole genome shotgun (WGS) entry which is preliminary data.</text>
</comment>
<organism evidence="10 11">
    <name type="scientific">Rhizobium oryzicola</name>
    <dbReference type="NCBI Taxonomy" id="1232668"/>
    <lineage>
        <taxon>Bacteria</taxon>
        <taxon>Pseudomonadati</taxon>
        <taxon>Pseudomonadota</taxon>
        <taxon>Alphaproteobacteria</taxon>
        <taxon>Hyphomicrobiales</taxon>
        <taxon>Rhizobiaceae</taxon>
        <taxon>Rhizobium/Agrobacterium group</taxon>
        <taxon>Rhizobium</taxon>
    </lineage>
</organism>
<dbReference type="InterPro" id="IPR050556">
    <property type="entry name" value="Type_II_TA_system_RNase"/>
</dbReference>
<evidence type="ECO:0000256" key="8">
    <source>
        <dbReference type="HAMAP-Rule" id="MF_00265"/>
    </source>
</evidence>
<dbReference type="Pfam" id="PF01850">
    <property type="entry name" value="PIN"/>
    <property type="match status" value="1"/>
</dbReference>
<dbReference type="SUPFAM" id="SSF88723">
    <property type="entry name" value="PIN domain-like"/>
    <property type="match status" value="1"/>
</dbReference>
<dbReference type="InterPro" id="IPR029060">
    <property type="entry name" value="PIN-like_dom_sf"/>
</dbReference>
<dbReference type="Gene3D" id="3.40.50.1010">
    <property type="entry name" value="5'-nuclease"/>
    <property type="match status" value="1"/>
</dbReference>
<feature type="domain" description="PIN" evidence="9">
    <location>
        <begin position="3"/>
        <end position="141"/>
    </location>
</feature>
<keyword evidence="11" id="KW-1185">Reference proteome</keyword>
<keyword evidence="6 8" id="KW-0460">Magnesium</keyword>
<dbReference type="Proteomes" id="UP001169006">
    <property type="component" value="Unassembled WGS sequence"/>
</dbReference>
<comment type="similarity">
    <text evidence="7 8">Belongs to the PINc/VapC protein family.</text>
</comment>
<keyword evidence="2 8" id="KW-1277">Toxin-antitoxin system</keyword>
<proteinExistence type="inferred from homology"/>
<protein>
    <recommendedName>
        <fullName evidence="8">Ribonuclease VapC</fullName>
        <shortName evidence="8">RNase VapC</shortName>
        <ecNumber evidence="8">3.1.-.-</ecNumber>
    </recommendedName>
    <alternativeName>
        <fullName evidence="8">Toxin VapC</fullName>
    </alternativeName>
</protein>
<evidence type="ECO:0000259" key="9">
    <source>
        <dbReference type="Pfam" id="PF01850"/>
    </source>
</evidence>
<dbReference type="RefSeq" id="WP_302076403.1">
    <property type="nucleotide sequence ID" value="NZ_JAUKWQ010000002.1"/>
</dbReference>
<dbReference type="EMBL" id="JAUKWQ010000002">
    <property type="protein sequence ID" value="MDO1582263.1"/>
    <property type="molecule type" value="Genomic_DNA"/>
</dbReference>
<dbReference type="InterPro" id="IPR002716">
    <property type="entry name" value="PIN_dom"/>
</dbReference>